<keyword evidence="7" id="KW-1185">Reference proteome</keyword>
<keyword evidence="3" id="KW-0285">Flavoprotein</keyword>
<comment type="similarity">
    <text evidence="2">Belongs to the PheA/TfdB FAD monooxygenase family.</text>
</comment>
<evidence type="ECO:0000259" key="5">
    <source>
        <dbReference type="Pfam" id="PF01494"/>
    </source>
</evidence>
<name>A0A3E0H439_9PSEU</name>
<dbReference type="InterPro" id="IPR050641">
    <property type="entry name" value="RIFMO-like"/>
</dbReference>
<dbReference type="SUPFAM" id="SSF52833">
    <property type="entry name" value="Thioredoxin-like"/>
    <property type="match status" value="1"/>
</dbReference>
<dbReference type="EMBL" id="QUNO01000014">
    <property type="protein sequence ID" value="REH38019.1"/>
    <property type="molecule type" value="Genomic_DNA"/>
</dbReference>
<dbReference type="PANTHER" id="PTHR43004:SF19">
    <property type="entry name" value="BINDING MONOOXYGENASE, PUTATIVE (JCVI)-RELATED"/>
    <property type="match status" value="1"/>
</dbReference>
<organism evidence="6 7">
    <name type="scientific">Kutzneria buriramensis</name>
    <dbReference type="NCBI Taxonomy" id="1045776"/>
    <lineage>
        <taxon>Bacteria</taxon>
        <taxon>Bacillati</taxon>
        <taxon>Actinomycetota</taxon>
        <taxon>Actinomycetes</taxon>
        <taxon>Pseudonocardiales</taxon>
        <taxon>Pseudonocardiaceae</taxon>
        <taxon>Kutzneria</taxon>
    </lineage>
</organism>
<dbReference type="GO" id="GO:0016709">
    <property type="term" value="F:oxidoreductase activity, acting on paired donors, with incorporation or reduction of molecular oxygen, NAD(P)H as one donor, and incorporation of one atom of oxygen"/>
    <property type="evidence" value="ECO:0007669"/>
    <property type="project" value="UniProtKB-ARBA"/>
</dbReference>
<proteinExistence type="inferred from homology"/>
<sequence length="533" mass="58919">MEEKPDVLVVGAGPVGLTLAIALRRLLLRVRIVDRAAGPNREARADVVFPRAGEALGALGVGETIRRHAYEMRSANFYGDGRHLGCFTTGRFDSDYPYAMTIEQHDIERLLTEELTGLGVDVEWRTEVTDVRHQDDRVLTTLRLPTGVTEMALSPWVVACDGSGSTVRTRLRIPFDGRRRANMQVVQGNVVPSWPLRDRPGQGYIFLGSRCTVLAFPTPGQGYRVFCIRDDPEPERTEPPTMGELRDLVADTAGIPGLRLGPTESGWLSRARFSDRIAAEFRRGRVLLAGDAAHAWAPVGGHGMNVGMLGAHNLAWKLAAVHRRQASDALLDSYDVEQRALARAVIRDMRLNITEVLLPEPLHRLRTAVLRAALPWSAFQRRVEWLMSDFGRSHRDSPLSRQKGRRIGSRCRAGDRIPDVFVTREGGAEPVRLHRLLGYDRWTLLLAVARAQPAVVGRLQQVCADYPASIDIVPIAVVDPSSARRLAGVHHLTLVRPDGHVGLVAPLDDVDALRDYLAAFLVPRDPGPDHAAR</sequence>
<dbReference type="Gene3D" id="3.40.30.120">
    <property type="match status" value="1"/>
</dbReference>
<protein>
    <submittedName>
        <fullName evidence="6">2-polyprenyl-6-methoxyphenol hydroxylase-like FAD-dependent oxidoreductase</fullName>
    </submittedName>
</protein>
<dbReference type="InterPro" id="IPR036188">
    <property type="entry name" value="FAD/NAD-bd_sf"/>
</dbReference>
<evidence type="ECO:0000256" key="2">
    <source>
        <dbReference type="ARBA" id="ARBA00007801"/>
    </source>
</evidence>
<feature type="domain" description="FAD-binding" evidence="5">
    <location>
        <begin position="6"/>
        <end position="347"/>
    </location>
</feature>
<evidence type="ECO:0000313" key="6">
    <source>
        <dbReference type="EMBL" id="REH38019.1"/>
    </source>
</evidence>
<dbReference type="InterPro" id="IPR002938">
    <property type="entry name" value="FAD-bd"/>
</dbReference>
<dbReference type="Gene3D" id="3.30.70.2450">
    <property type="match status" value="1"/>
</dbReference>
<dbReference type="AlphaFoldDB" id="A0A3E0H439"/>
<dbReference type="Pfam" id="PF01494">
    <property type="entry name" value="FAD_binding_3"/>
    <property type="match status" value="1"/>
</dbReference>
<dbReference type="SUPFAM" id="SSF51905">
    <property type="entry name" value="FAD/NAD(P)-binding domain"/>
    <property type="match status" value="1"/>
</dbReference>
<dbReference type="Pfam" id="PF21274">
    <property type="entry name" value="Rng_hyd_C"/>
    <property type="match status" value="1"/>
</dbReference>
<gene>
    <name evidence="6" type="ORF">BCF44_11444</name>
</gene>
<dbReference type="OrthoDB" id="9782160at2"/>
<dbReference type="RefSeq" id="WP_116178894.1">
    <property type="nucleotide sequence ID" value="NZ_CP144375.1"/>
</dbReference>
<dbReference type="GO" id="GO:0071949">
    <property type="term" value="F:FAD binding"/>
    <property type="evidence" value="ECO:0007669"/>
    <property type="project" value="InterPro"/>
</dbReference>
<comment type="cofactor">
    <cofactor evidence="1">
        <name>FAD</name>
        <dbReference type="ChEBI" id="CHEBI:57692"/>
    </cofactor>
</comment>
<dbReference type="PRINTS" id="PR00420">
    <property type="entry name" value="RNGMNOXGNASE"/>
</dbReference>
<dbReference type="PANTHER" id="PTHR43004">
    <property type="entry name" value="TRK SYSTEM POTASSIUM UPTAKE PROTEIN"/>
    <property type="match status" value="1"/>
</dbReference>
<evidence type="ECO:0000256" key="3">
    <source>
        <dbReference type="ARBA" id="ARBA00022630"/>
    </source>
</evidence>
<dbReference type="Proteomes" id="UP000256269">
    <property type="component" value="Unassembled WGS sequence"/>
</dbReference>
<evidence type="ECO:0000313" key="7">
    <source>
        <dbReference type="Proteomes" id="UP000256269"/>
    </source>
</evidence>
<accession>A0A3E0H439</accession>
<dbReference type="Gene3D" id="3.50.50.60">
    <property type="entry name" value="FAD/NAD(P)-binding domain"/>
    <property type="match status" value="1"/>
</dbReference>
<evidence type="ECO:0000256" key="1">
    <source>
        <dbReference type="ARBA" id="ARBA00001974"/>
    </source>
</evidence>
<dbReference type="InterPro" id="IPR036249">
    <property type="entry name" value="Thioredoxin-like_sf"/>
</dbReference>
<keyword evidence="4" id="KW-0274">FAD</keyword>
<evidence type="ECO:0000256" key="4">
    <source>
        <dbReference type="ARBA" id="ARBA00022827"/>
    </source>
</evidence>
<comment type="caution">
    <text evidence="6">The sequence shown here is derived from an EMBL/GenBank/DDBJ whole genome shotgun (WGS) entry which is preliminary data.</text>
</comment>
<reference evidence="6 7" key="1">
    <citation type="submission" date="2018-08" db="EMBL/GenBank/DDBJ databases">
        <title>Genomic Encyclopedia of Archaeal and Bacterial Type Strains, Phase II (KMG-II): from individual species to whole genera.</title>
        <authorList>
            <person name="Goeker M."/>
        </authorList>
    </citation>
    <scope>NUCLEOTIDE SEQUENCE [LARGE SCALE GENOMIC DNA]</scope>
    <source>
        <strain evidence="6 7">DSM 45791</strain>
    </source>
</reference>